<name>A0A1S8M8S3_9CLOT</name>
<organism evidence="1 2">
    <name type="scientific">Clostridium felsineum</name>
    <dbReference type="NCBI Taxonomy" id="36839"/>
    <lineage>
        <taxon>Bacteria</taxon>
        <taxon>Bacillati</taxon>
        <taxon>Bacillota</taxon>
        <taxon>Clostridia</taxon>
        <taxon>Eubacteriales</taxon>
        <taxon>Clostridiaceae</taxon>
        <taxon>Clostridium</taxon>
    </lineage>
</organism>
<evidence type="ECO:0000313" key="1">
    <source>
        <dbReference type="EMBL" id="URZ12254.1"/>
    </source>
</evidence>
<sequence length="259" mass="28564">MAISDTSGKAKQECIIANKVYDQCRQQDCIEKLAYDSVTGQPINPPSDAAAVVIVANSFSIGSILLVNKSENPFRRGYYDIELKFTFLYTLQFRNSVGTVISTIPASSIFNKKVTLFGSIGATVNVFTDLVNSNFSNLQAAPFVLSEANGYPLDANLSYTIPVVSSGDAAPVANAVNVTIGLFTIIKLFRLVNLIVPSTGFCKPDVCEEISEDPCEYFNNLEFPFDIFDPPQKEDFFVPEDEDCSHQYLNEDIEELDKD</sequence>
<gene>
    <name evidence="1" type="ORF">CROST_029710</name>
</gene>
<protein>
    <submittedName>
        <fullName evidence="1">Uncharacterized protein</fullName>
    </submittedName>
</protein>
<dbReference type="Proteomes" id="UP000190951">
    <property type="component" value="Chromosome"/>
</dbReference>
<dbReference type="STRING" id="84029.CROST_26380"/>
<dbReference type="KEGG" id="crw:CROST_029710"/>
<accession>A0A1S8M8S3</accession>
<keyword evidence="2" id="KW-1185">Reference proteome</keyword>
<evidence type="ECO:0000313" key="2">
    <source>
        <dbReference type="Proteomes" id="UP000190951"/>
    </source>
</evidence>
<proteinExistence type="predicted"/>
<dbReference type="AlphaFoldDB" id="A0A1S8M8S3"/>
<reference evidence="1 2" key="1">
    <citation type="submission" date="2022-04" db="EMBL/GenBank/DDBJ databases">
        <title>Genome sequence of C. roseum typestrain.</title>
        <authorList>
            <person name="Poehlein A."/>
            <person name="Schoch T."/>
            <person name="Duerre P."/>
            <person name="Daniel R."/>
        </authorList>
    </citation>
    <scope>NUCLEOTIDE SEQUENCE [LARGE SCALE GENOMIC DNA]</scope>
    <source>
        <strain evidence="1 2">DSM 7320</strain>
    </source>
</reference>
<dbReference type="RefSeq" id="WP_077833902.1">
    <property type="nucleotide sequence ID" value="NZ_CP096983.1"/>
</dbReference>
<dbReference type="EMBL" id="CP096983">
    <property type="protein sequence ID" value="URZ12254.1"/>
    <property type="molecule type" value="Genomic_DNA"/>
</dbReference>